<dbReference type="InterPro" id="IPR009057">
    <property type="entry name" value="Homeodomain-like_sf"/>
</dbReference>
<name>A0A844G7K0_9BACT</name>
<dbReference type="PROSITE" id="PS01124">
    <property type="entry name" value="HTH_ARAC_FAMILY_2"/>
    <property type="match status" value="1"/>
</dbReference>
<dbReference type="GO" id="GO:0043565">
    <property type="term" value="F:sequence-specific DNA binding"/>
    <property type="evidence" value="ECO:0007669"/>
    <property type="project" value="InterPro"/>
</dbReference>
<dbReference type="RefSeq" id="WP_154419426.1">
    <property type="nucleotide sequence ID" value="NZ_VUNS01000019.1"/>
</dbReference>
<dbReference type="PANTHER" id="PTHR46796:SF6">
    <property type="entry name" value="ARAC SUBFAMILY"/>
    <property type="match status" value="1"/>
</dbReference>
<reference evidence="6 7" key="1">
    <citation type="submission" date="2019-08" db="EMBL/GenBank/DDBJ databases">
        <title>In-depth cultivation of the pig gut microbiome towards novel bacterial diversity and tailored functional studies.</title>
        <authorList>
            <person name="Wylensek D."/>
            <person name="Hitch T.C.A."/>
            <person name="Clavel T."/>
        </authorList>
    </citation>
    <scope>NUCLEOTIDE SEQUENCE [LARGE SCALE GENOMIC DNA]</scope>
    <source>
        <strain evidence="6 7">BBE-744-WT-12</strain>
    </source>
</reference>
<dbReference type="EMBL" id="VUNS01000019">
    <property type="protein sequence ID" value="MST98418.1"/>
    <property type="molecule type" value="Genomic_DNA"/>
</dbReference>
<keyword evidence="3" id="KW-0010">Activator</keyword>
<dbReference type="InterPro" id="IPR037923">
    <property type="entry name" value="HTH-like"/>
</dbReference>
<dbReference type="InterPro" id="IPR050204">
    <property type="entry name" value="AraC_XylS_family_regulators"/>
</dbReference>
<evidence type="ECO:0000256" key="1">
    <source>
        <dbReference type="ARBA" id="ARBA00023015"/>
    </source>
</evidence>
<evidence type="ECO:0000313" key="6">
    <source>
        <dbReference type="EMBL" id="MST98418.1"/>
    </source>
</evidence>
<sequence length="272" mass="30988">MKVRYLKFETPRREGPLAVSGVGIGEEMEPGLIDRPHGTGDRLLMFFAGPVRLRVADGELQTEGPALRLWREGAGHFYGNPVERWSHSWLHFHGSCVPALLAEAGLAEEFCFEWNDIPLLESCLAPVYREITAMPEPDPRLLRNHLSSLFLEISRARKSGRRNRIPDSYLRVRRLIVSTPEQELDLAMLARMVSRSVPAFAANFRRHFGVSPIRCQLDSRIELARHLLHDRNLSVKEIGERCGYPDALQFSRMFRRRTGLSPTAYRQSASDA</sequence>
<evidence type="ECO:0000256" key="2">
    <source>
        <dbReference type="ARBA" id="ARBA00023125"/>
    </source>
</evidence>
<dbReference type="PANTHER" id="PTHR46796">
    <property type="entry name" value="HTH-TYPE TRANSCRIPTIONAL ACTIVATOR RHAS-RELATED"/>
    <property type="match status" value="1"/>
</dbReference>
<keyword evidence="2" id="KW-0238">DNA-binding</keyword>
<gene>
    <name evidence="6" type="ORF">FYJ85_15360</name>
</gene>
<dbReference type="SUPFAM" id="SSF51215">
    <property type="entry name" value="Regulatory protein AraC"/>
    <property type="match status" value="1"/>
</dbReference>
<keyword evidence="4" id="KW-0804">Transcription</keyword>
<dbReference type="SMART" id="SM00342">
    <property type="entry name" value="HTH_ARAC"/>
    <property type="match status" value="1"/>
</dbReference>
<feature type="domain" description="HTH araC/xylS-type" evidence="5">
    <location>
        <begin position="170"/>
        <end position="268"/>
    </location>
</feature>
<comment type="caution">
    <text evidence="6">The sequence shown here is derived from an EMBL/GenBank/DDBJ whole genome shotgun (WGS) entry which is preliminary data.</text>
</comment>
<protein>
    <submittedName>
        <fullName evidence="6">Helix-turn-helix transcriptional regulator</fullName>
    </submittedName>
</protein>
<dbReference type="InterPro" id="IPR018060">
    <property type="entry name" value="HTH_AraC"/>
</dbReference>
<proteinExistence type="predicted"/>
<dbReference type="InterPro" id="IPR018062">
    <property type="entry name" value="HTH_AraC-typ_CS"/>
</dbReference>
<organism evidence="6 7">
    <name type="scientific">Victivallis lenta</name>
    <dbReference type="NCBI Taxonomy" id="2606640"/>
    <lineage>
        <taxon>Bacteria</taxon>
        <taxon>Pseudomonadati</taxon>
        <taxon>Lentisphaerota</taxon>
        <taxon>Lentisphaeria</taxon>
        <taxon>Victivallales</taxon>
        <taxon>Victivallaceae</taxon>
        <taxon>Victivallis</taxon>
    </lineage>
</organism>
<dbReference type="AlphaFoldDB" id="A0A844G7K0"/>
<dbReference type="InterPro" id="IPR020449">
    <property type="entry name" value="Tscrpt_reg_AraC-type_HTH"/>
</dbReference>
<dbReference type="Proteomes" id="UP000435649">
    <property type="component" value="Unassembled WGS sequence"/>
</dbReference>
<dbReference type="GO" id="GO:0003700">
    <property type="term" value="F:DNA-binding transcription factor activity"/>
    <property type="evidence" value="ECO:0007669"/>
    <property type="project" value="InterPro"/>
</dbReference>
<dbReference type="Pfam" id="PF12833">
    <property type="entry name" value="HTH_18"/>
    <property type="match status" value="1"/>
</dbReference>
<dbReference type="Gene3D" id="1.10.10.60">
    <property type="entry name" value="Homeodomain-like"/>
    <property type="match status" value="2"/>
</dbReference>
<evidence type="ECO:0000256" key="3">
    <source>
        <dbReference type="ARBA" id="ARBA00023159"/>
    </source>
</evidence>
<dbReference type="PRINTS" id="PR00032">
    <property type="entry name" value="HTHARAC"/>
</dbReference>
<keyword evidence="7" id="KW-1185">Reference proteome</keyword>
<evidence type="ECO:0000256" key="4">
    <source>
        <dbReference type="ARBA" id="ARBA00023163"/>
    </source>
</evidence>
<keyword evidence="1" id="KW-0805">Transcription regulation</keyword>
<accession>A0A844G7K0</accession>
<dbReference type="SUPFAM" id="SSF46689">
    <property type="entry name" value="Homeodomain-like"/>
    <property type="match status" value="2"/>
</dbReference>
<evidence type="ECO:0000313" key="7">
    <source>
        <dbReference type="Proteomes" id="UP000435649"/>
    </source>
</evidence>
<evidence type="ECO:0000259" key="5">
    <source>
        <dbReference type="PROSITE" id="PS01124"/>
    </source>
</evidence>
<dbReference type="PROSITE" id="PS00041">
    <property type="entry name" value="HTH_ARAC_FAMILY_1"/>
    <property type="match status" value="1"/>
</dbReference>